<evidence type="ECO:0000313" key="1">
    <source>
        <dbReference type="EMBL" id="NHE57576.1"/>
    </source>
</evidence>
<accession>A0ABX0H6U5</accession>
<organism evidence="1 2">
    <name type="scientific">Cyclobacterium plantarum</name>
    <dbReference type="NCBI Taxonomy" id="2716263"/>
    <lineage>
        <taxon>Bacteria</taxon>
        <taxon>Pseudomonadati</taxon>
        <taxon>Bacteroidota</taxon>
        <taxon>Cytophagia</taxon>
        <taxon>Cytophagales</taxon>
        <taxon>Cyclobacteriaceae</taxon>
        <taxon>Cyclobacterium</taxon>
    </lineage>
</organism>
<reference evidence="1 2" key="1">
    <citation type="submission" date="2020-03" db="EMBL/GenBank/DDBJ databases">
        <title>Cyclobacterium plantarum sp. nov., a marine bacterium isolated from a coastal-marine wetland.</title>
        <authorList>
            <person name="Sanchez-Porro C."/>
            <person name="Ventosa A."/>
            <person name="Amoozegar M."/>
        </authorList>
    </citation>
    <scope>NUCLEOTIDE SEQUENCE [LARGE SCALE GENOMIC DNA]</scope>
    <source>
        <strain evidence="1 2">GBPx2</strain>
    </source>
</reference>
<proteinExistence type="predicted"/>
<comment type="caution">
    <text evidence="1">The sequence shown here is derived from an EMBL/GenBank/DDBJ whole genome shotgun (WGS) entry which is preliminary data.</text>
</comment>
<keyword evidence="2" id="KW-1185">Reference proteome</keyword>
<dbReference type="RefSeq" id="WP_166147197.1">
    <property type="nucleotide sequence ID" value="NZ_JAANYN010000004.1"/>
</dbReference>
<evidence type="ECO:0000313" key="2">
    <source>
        <dbReference type="Proteomes" id="UP000649799"/>
    </source>
</evidence>
<gene>
    <name evidence="1" type="ORF">G9Q97_12220</name>
</gene>
<protein>
    <submittedName>
        <fullName evidence="1">Uncharacterized protein</fullName>
    </submittedName>
</protein>
<dbReference type="EMBL" id="JAANYN010000004">
    <property type="protein sequence ID" value="NHE57576.1"/>
    <property type="molecule type" value="Genomic_DNA"/>
</dbReference>
<sequence>MREKDFEKNIFINCPFDKDYLPLFRPLIFTVVNFNFNPRITLEKSDSGKPRLEKLLELIKESKYSIHDLSRLQSSKSKEFYRLNMPFELGLDYGSRNYSVDLSEKEFLILETKPYDYMKAISDINGLDIKNHNDEPEKIVECLWAWFIETVGLTKVGSPLKIWYDFTDFNTLLFEDKFSGYYPKYGESKAEKMAKVEIEKMPIPEYIREIKNYMKSSR</sequence>
<name>A0ABX0H6U5_9BACT</name>
<dbReference type="Proteomes" id="UP000649799">
    <property type="component" value="Unassembled WGS sequence"/>
</dbReference>